<name>A0ABD1J3M2_9TELE</name>
<comment type="subcellular location">
    <subcellularLocation>
        <location evidence="2">Cytoplasm</location>
    </subcellularLocation>
    <subcellularLocation>
        <location evidence="1">Nucleus</location>
    </subcellularLocation>
</comment>
<comment type="similarity">
    <text evidence="3">Belongs to the nuclear hormone receptor family. NR0 subfamily.</text>
</comment>
<comment type="caution">
    <text evidence="15">The sequence shown here is derived from an EMBL/GenBank/DDBJ whole genome shotgun (WGS) entry which is preliminary data.</text>
</comment>
<reference evidence="15 16" key="1">
    <citation type="submission" date="2024-09" db="EMBL/GenBank/DDBJ databases">
        <title>A chromosome-level genome assembly of Gray's grenadier anchovy, Coilia grayii.</title>
        <authorList>
            <person name="Fu Z."/>
        </authorList>
    </citation>
    <scope>NUCLEOTIDE SEQUENCE [LARGE SCALE GENOMIC DNA]</scope>
    <source>
        <strain evidence="15">G4</strain>
        <tissue evidence="15">Muscle</tissue>
    </source>
</reference>
<dbReference type="InterPro" id="IPR001723">
    <property type="entry name" value="Nuclear_hrmn_rcpt"/>
</dbReference>
<keyword evidence="4" id="KW-0963">Cytoplasm</keyword>
<keyword evidence="10" id="KW-0238">DNA-binding</keyword>
<evidence type="ECO:0000256" key="1">
    <source>
        <dbReference type="ARBA" id="ARBA00004123"/>
    </source>
</evidence>
<dbReference type="PANTHER" id="PTHR24081:SF0">
    <property type="entry name" value="NUCLEAR RECEPTOR SUBFAMILY 0 GROUP B MEMBER 2"/>
    <property type="match status" value="1"/>
</dbReference>
<keyword evidence="6" id="KW-0479">Metal-binding</keyword>
<dbReference type="AlphaFoldDB" id="A0ABD1J3M2"/>
<keyword evidence="13" id="KW-0539">Nucleus</keyword>
<dbReference type="PRINTS" id="PR00398">
    <property type="entry name" value="STRDHORMONER"/>
</dbReference>
<feature type="domain" description="NR LBD" evidence="14">
    <location>
        <begin position="30"/>
        <end position="270"/>
    </location>
</feature>
<dbReference type="EMBL" id="JBHFQA010000021">
    <property type="protein sequence ID" value="KAL2080508.1"/>
    <property type="molecule type" value="Genomic_DNA"/>
</dbReference>
<evidence type="ECO:0000256" key="6">
    <source>
        <dbReference type="ARBA" id="ARBA00022723"/>
    </source>
</evidence>
<keyword evidence="5" id="KW-0678">Repressor</keyword>
<protein>
    <recommendedName>
        <fullName evidence="14">NR LBD domain-containing protein</fullName>
    </recommendedName>
</protein>
<keyword evidence="11" id="KW-0804">Transcription</keyword>
<dbReference type="GO" id="GO:0045892">
    <property type="term" value="P:negative regulation of DNA-templated transcription"/>
    <property type="evidence" value="ECO:0007669"/>
    <property type="project" value="UniProtKB-ARBA"/>
</dbReference>
<keyword evidence="12" id="KW-0675">Receptor</keyword>
<dbReference type="InterPro" id="IPR035500">
    <property type="entry name" value="NHR-like_dom_sf"/>
</dbReference>
<keyword evidence="8" id="KW-0862">Zinc</keyword>
<accession>A0ABD1J3M2</accession>
<dbReference type="GO" id="GO:0005737">
    <property type="term" value="C:cytoplasm"/>
    <property type="evidence" value="ECO:0007669"/>
    <property type="project" value="UniProtKB-SubCell"/>
</dbReference>
<evidence type="ECO:0000256" key="4">
    <source>
        <dbReference type="ARBA" id="ARBA00022490"/>
    </source>
</evidence>
<dbReference type="InterPro" id="IPR033544">
    <property type="entry name" value="NR0B1/2"/>
</dbReference>
<keyword evidence="9" id="KW-0805">Transcription regulation</keyword>
<dbReference type="GO" id="GO:0003677">
    <property type="term" value="F:DNA binding"/>
    <property type="evidence" value="ECO:0007669"/>
    <property type="project" value="UniProtKB-KW"/>
</dbReference>
<keyword evidence="16" id="KW-1185">Reference proteome</keyword>
<evidence type="ECO:0000256" key="9">
    <source>
        <dbReference type="ARBA" id="ARBA00023015"/>
    </source>
</evidence>
<evidence type="ECO:0000256" key="11">
    <source>
        <dbReference type="ARBA" id="ARBA00023163"/>
    </source>
</evidence>
<dbReference type="PROSITE" id="PS51843">
    <property type="entry name" value="NR_LBD"/>
    <property type="match status" value="1"/>
</dbReference>
<organism evidence="15 16">
    <name type="scientific">Coilia grayii</name>
    <name type="common">Gray's grenadier anchovy</name>
    <dbReference type="NCBI Taxonomy" id="363190"/>
    <lineage>
        <taxon>Eukaryota</taxon>
        <taxon>Metazoa</taxon>
        <taxon>Chordata</taxon>
        <taxon>Craniata</taxon>
        <taxon>Vertebrata</taxon>
        <taxon>Euteleostomi</taxon>
        <taxon>Actinopterygii</taxon>
        <taxon>Neopterygii</taxon>
        <taxon>Teleostei</taxon>
        <taxon>Clupei</taxon>
        <taxon>Clupeiformes</taxon>
        <taxon>Clupeoidei</taxon>
        <taxon>Engraulidae</taxon>
        <taxon>Coilinae</taxon>
        <taxon>Coilia</taxon>
    </lineage>
</organism>
<dbReference type="SUPFAM" id="SSF48508">
    <property type="entry name" value="Nuclear receptor ligand-binding domain"/>
    <property type="match status" value="1"/>
</dbReference>
<evidence type="ECO:0000256" key="5">
    <source>
        <dbReference type="ARBA" id="ARBA00022491"/>
    </source>
</evidence>
<dbReference type="InterPro" id="IPR000536">
    <property type="entry name" value="Nucl_hrmn_rcpt_lig-bd"/>
</dbReference>
<dbReference type="Pfam" id="PF00104">
    <property type="entry name" value="Hormone_recep"/>
    <property type="match status" value="1"/>
</dbReference>
<evidence type="ECO:0000256" key="8">
    <source>
        <dbReference type="ARBA" id="ARBA00022833"/>
    </source>
</evidence>
<gene>
    <name evidence="15" type="ORF">ACEWY4_024301</name>
</gene>
<evidence type="ECO:0000256" key="7">
    <source>
        <dbReference type="ARBA" id="ARBA00022771"/>
    </source>
</evidence>
<evidence type="ECO:0000313" key="15">
    <source>
        <dbReference type="EMBL" id="KAL2080508.1"/>
    </source>
</evidence>
<dbReference type="Proteomes" id="UP001591681">
    <property type="component" value="Unassembled WGS sequence"/>
</dbReference>
<keyword evidence="7" id="KW-0863">Zinc-finger</keyword>
<evidence type="ECO:0000256" key="3">
    <source>
        <dbReference type="ARBA" id="ARBA00006647"/>
    </source>
</evidence>
<dbReference type="GO" id="GO:0008270">
    <property type="term" value="F:zinc ion binding"/>
    <property type="evidence" value="ECO:0007669"/>
    <property type="project" value="UniProtKB-KW"/>
</dbReference>
<evidence type="ECO:0000259" key="14">
    <source>
        <dbReference type="PROSITE" id="PS51843"/>
    </source>
</evidence>
<evidence type="ECO:0000256" key="10">
    <source>
        <dbReference type="ARBA" id="ARBA00023125"/>
    </source>
</evidence>
<dbReference type="SMART" id="SM00430">
    <property type="entry name" value="HOLI"/>
    <property type="match status" value="1"/>
</dbReference>
<sequence length="288" mass="32173">MHPFQEEQHKCQCPVSGQSPPPTILFNILSQKRHSNKSTAAEDNQGRYLPPHNCHCDQRRTVCLKDPEGVCQAASAVLVKTICFMTSLPSFCHLPQRDQLALLHNSWVPLFVLGLAQEHTEFEVTDSPATSILKQILLNTSAGGHEMEKTAAMPTLAKVHKLKSCMQRLWNLDLSPKEYAYIKGALLFSPDVPGLQAPEFIESLQQEAHRVLHEVVVTLHPQDQGRLTQILLTASFLQTIPHSLISELFFRPFVGQADLFQLMKEILSPGTATKDTAVESKSAKHCQR</sequence>
<evidence type="ECO:0000313" key="16">
    <source>
        <dbReference type="Proteomes" id="UP001591681"/>
    </source>
</evidence>
<dbReference type="GO" id="GO:0005634">
    <property type="term" value="C:nucleus"/>
    <property type="evidence" value="ECO:0007669"/>
    <property type="project" value="UniProtKB-SubCell"/>
</dbReference>
<proteinExistence type="inferred from homology"/>
<dbReference type="Gene3D" id="1.10.565.10">
    <property type="entry name" value="Retinoid X Receptor"/>
    <property type="match status" value="1"/>
</dbReference>
<evidence type="ECO:0000256" key="13">
    <source>
        <dbReference type="ARBA" id="ARBA00023242"/>
    </source>
</evidence>
<evidence type="ECO:0000256" key="2">
    <source>
        <dbReference type="ARBA" id="ARBA00004496"/>
    </source>
</evidence>
<dbReference type="PANTHER" id="PTHR24081">
    <property type="entry name" value="NUCLEAR RECEPTOR SUBFAMILY 0 GROUP B"/>
    <property type="match status" value="1"/>
</dbReference>
<evidence type="ECO:0000256" key="12">
    <source>
        <dbReference type="ARBA" id="ARBA00023170"/>
    </source>
</evidence>